<organism evidence="1 4">
    <name type="scientific">Paraburkholderia hospita</name>
    <dbReference type="NCBI Taxonomy" id="169430"/>
    <lineage>
        <taxon>Bacteria</taxon>
        <taxon>Pseudomonadati</taxon>
        <taxon>Pseudomonadota</taxon>
        <taxon>Betaproteobacteria</taxon>
        <taxon>Burkholderiales</taxon>
        <taxon>Burkholderiaceae</taxon>
        <taxon>Paraburkholderia</taxon>
    </lineage>
</organism>
<dbReference type="RefSeq" id="WP_007579326.1">
    <property type="nucleotide sequence ID" value="NZ_AKAU01000054.1"/>
</dbReference>
<dbReference type="GeneID" id="55534558"/>
<evidence type="ECO:0000313" key="3">
    <source>
        <dbReference type="Proteomes" id="UP000004980"/>
    </source>
</evidence>
<keyword evidence="3" id="KW-1185">Reference proteome</keyword>
<accession>A0AAN1JIE6</accession>
<name>A0AAN1JIE6_9BURK</name>
<gene>
    <name evidence="1" type="ORF">C2L64_40370</name>
    <name evidence="2" type="ORF">WQE_07647</name>
</gene>
<dbReference type="KEGG" id="phs:C2L64_40370"/>
<dbReference type="AlphaFoldDB" id="A0AAN1JIE6"/>
<evidence type="ECO:0000313" key="2">
    <source>
        <dbReference type="EMBL" id="EIN01665.1"/>
    </source>
</evidence>
<proteinExistence type="predicted"/>
<reference evidence="2 3" key="1">
    <citation type="journal article" date="2012" name="J. Bacteriol.">
        <title>Draft Genome Sequence of the Soil Bacterium Burkholderia terrae Strain BS001, Which Interacts with Fungal Surface Structures.</title>
        <authorList>
            <person name="Nazir R."/>
            <person name="Hansen M.A."/>
            <person name="Sorensen S."/>
            <person name="van Elsas J.D."/>
        </authorList>
    </citation>
    <scope>NUCLEOTIDE SEQUENCE [LARGE SCALE GENOMIC DNA]</scope>
    <source>
        <strain evidence="2 3">BS001</strain>
    </source>
</reference>
<evidence type="ECO:0000313" key="4">
    <source>
        <dbReference type="Proteomes" id="UP000236649"/>
    </source>
</evidence>
<dbReference type="EMBL" id="CP026107">
    <property type="protein sequence ID" value="AUT74502.1"/>
    <property type="molecule type" value="Genomic_DNA"/>
</dbReference>
<dbReference type="Proteomes" id="UP000236649">
    <property type="component" value="Chromosome 3"/>
</dbReference>
<dbReference type="Proteomes" id="UP000004980">
    <property type="component" value="Unassembled WGS sequence"/>
</dbReference>
<reference evidence="1 4" key="2">
    <citation type="submission" date="2018-01" db="EMBL/GenBank/DDBJ databases">
        <title>Species boundaries and ecological features among Paraburkholderia terrae DSMZ17804T, P. hospita DSMZ17164T and P. caribensis DSMZ13236T.</title>
        <authorList>
            <person name="Pratama A.A."/>
        </authorList>
    </citation>
    <scope>NUCLEOTIDE SEQUENCE [LARGE SCALE GENOMIC DNA]</scope>
    <source>
        <strain evidence="1 4">DSM 17164</strain>
    </source>
</reference>
<evidence type="ECO:0000313" key="1">
    <source>
        <dbReference type="EMBL" id="AUT74502.1"/>
    </source>
</evidence>
<dbReference type="EMBL" id="AKAU01000054">
    <property type="protein sequence ID" value="EIN01665.1"/>
    <property type="molecule type" value="Genomic_DNA"/>
</dbReference>
<protein>
    <submittedName>
        <fullName evidence="1">Uncharacterized protein</fullName>
    </submittedName>
</protein>
<sequence>MSSENQAALNYLEHIQRNTYIALGIQPLWMLDGHADFVEKFAAQFYESSDVKNSMTLEEFRKGTRDSLFGSLDSPISSYQDPAFYFLLSHMTSEIEGILDEQKVEIYPRPIFGSLPTGRVNGVALRVPDSDQLIVLLEDGLFGFANLTAKAVSRVFPLKGEGDGRLTFSVGESDWKKEFAARPDVVERFVELLLAYLIGGHPHAARPYLPEPKYEGITSLLRDSMELFVLSHEYGHCISGHLDMGQTKKAMLGGEETDEVLTSWNQEIEADVAGLGIMLAVMRKRGFDLSLSFWGVDFFFGCIEIVERAVSILRTGRAEVPISSTHPPTELRREMMHRVLKNSVPEEHAAGPLQLAGIVASILNEFWLACEPVLQKVYEDHTELAPAWRQ</sequence>